<keyword evidence="9 11" id="KW-0472">Membrane</keyword>
<feature type="transmembrane region" description="Helical" evidence="11">
    <location>
        <begin position="111"/>
        <end position="131"/>
    </location>
</feature>
<keyword evidence="5 11" id="KW-0812">Transmembrane</keyword>
<organism evidence="12 13">
    <name type="scientific">Nocardioides bizhenqiangii</name>
    <dbReference type="NCBI Taxonomy" id="3095076"/>
    <lineage>
        <taxon>Bacteria</taxon>
        <taxon>Bacillati</taxon>
        <taxon>Actinomycetota</taxon>
        <taxon>Actinomycetes</taxon>
        <taxon>Propionibacteriales</taxon>
        <taxon>Nocardioidaceae</taxon>
        <taxon>Nocardioides</taxon>
    </lineage>
</organism>
<feature type="transmembrane region" description="Helical" evidence="11">
    <location>
        <begin position="194"/>
        <end position="212"/>
    </location>
</feature>
<dbReference type="PANTHER" id="PTHR30341:SF0">
    <property type="entry name" value="NA(+)_H(+) ANTIPORTER NHAA"/>
    <property type="match status" value="1"/>
</dbReference>
<keyword evidence="4 11" id="KW-1003">Cell membrane</keyword>
<keyword evidence="6 11" id="KW-1133">Transmembrane helix</keyword>
<dbReference type="InterPro" id="IPR023171">
    <property type="entry name" value="Na/H_antiporter_dom_sf"/>
</dbReference>
<feature type="transmembrane region" description="Helical" evidence="11">
    <location>
        <begin position="219"/>
        <end position="250"/>
    </location>
</feature>
<feature type="transmembrane region" description="Helical" evidence="11">
    <location>
        <begin position="137"/>
        <end position="157"/>
    </location>
</feature>
<keyword evidence="3 11" id="KW-0050">Antiport</keyword>
<dbReference type="InterPro" id="IPR004670">
    <property type="entry name" value="NhaA"/>
</dbReference>
<keyword evidence="7 11" id="KW-0915">Sodium</keyword>
<evidence type="ECO:0000256" key="5">
    <source>
        <dbReference type="ARBA" id="ARBA00022692"/>
    </source>
</evidence>
<evidence type="ECO:0000256" key="10">
    <source>
        <dbReference type="ARBA" id="ARBA00023201"/>
    </source>
</evidence>
<feature type="transmembrane region" description="Helical" evidence="11">
    <location>
        <begin position="379"/>
        <end position="398"/>
    </location>
</feature>
<evidence type="ECO:0000256" key="11">
    <source>
        <dbReference type="HAMAP-Rule" id="MF_01844"/>
    </source>
</evidence>
<keyword evidence="10 11" id="KW-0739">Sodium transport</keyword>
<proteinExistence type="inferred from homology"/>
<evidence type="ECO:0000256" key="4">
    <source>
        <dbReference type="ARBA" id="ARBA00022475"/>
    </source>
</evidence>
<comment type="catalytic activity">
    <reaction evidence="11">
        <text>Na(+)(in) + 2 H(+)(out) = Na(+)(out) + 2 H(+)(in)</text>
        <dbReference type="Rhea" id="RHEA:29251"/>
        <dbReference type="ChEBI" id="CHEBI:15378"/>
        <dbReference type="ChEBI" id="CHEBI:29101"/>
    </reaction>
</comment>
<dbReference type="Gene3D" id="1.20.1530.10">
    <property type="entry name" value="Na+/H+ antiporter like domain"/>
    <property type="match status" value="1"/>
</dbReference>
<evidence type="ECO:0000256" key="3">
    <source>
        <dbReference type="ARBA" id="ARBA00022449"/>
    </source>
</evidence>
<feature type="transmembrane region" description="Helical" evidence="11">
    <location>
        <begin position="169"/>
        <end position="188"/>
    </location>
</feature>
<name>A0ABZ0ZRS4_9ACTN</name>
<keyword evidence="13" id="KW-1185">Reference proteome</keyword>
<keyword evidence="2 11" id="KW-0813">Transport</keyword>
<comment type="function">
    <text evidence="11">Na(+)/H(+) antiporter that extrudes sodium in exchange for external protons.</text>
</comment>
<feature type="transmembrane region" description="Helical" evidence="11">
    <location>
        <begin position="29"/>
        <end position="50"/>
    </location>
</feature>
<dbReference type="NCBIfam" id="TIGR00773">
    <property type="entry name" value="NhaA"/>
    <property type="match status" value="1"/>
</dbReference>
<protein>
    <recommendedName>
        <fullName evidence="11">Na(+)/H(+) antiporter NhaA</fullName>
    </recommendedName>
    <alternativeName>
        <fullName evidence="11">Sodium/proton antiporter NhaA</fullName>
    </alternativeName>
</protein>
<comment type="subcellular location">
    <subcellularLocation>
        <location evidence="1">Cell inner membrane</location>
        <topology evidence="1">Multi-pass membrane protein</topology>
    </subcellularLocation>
    <subcellularLocation>
        <location evidence="11">Cell membrane</location>
        <topology evidence="11">Multi-pass membrane protein</topology>
    </subcellularLocation>
</comment>
<evidence type="ECO:0000313" key="12">
    <source>
        <dbReference type="EMBL" id="WQQ26775.1"/>
    </source>
</evidence>
<evidence type="ECO:0000256" key="2">
    <source>
        <dbReference type="ARBA" id="ARBA00022448"/>
    </source>
</evidence>
<keyword evidence="8 11" id="KW-0406">Ion transport</keyword>
<evidence type="ECO:0000313" key="13">
    <source>
        <dbReference type="Proteomes" id="UP001327225"/>
    </source>
</evidence>
<evidence type="ECO:0000256" key="6">
    <source>
        <dbReference type="ARBA" id="ARBA00022989"/>
    </source>
</evidence>
<evidence type="ECO:0000256" key="9">
    <source>
        <dbReference type="ARBA" id="ARBA00023136"/>
    </source>
</evidence>
<feature type="transmembrane region" description="Helical" evidence="11">
    <location>
        <begin position="306"/>
        <end position="329"/>
    </location>
</feature>
<feature type="transmembrane region" description="Helical" evidence="11">
    <location>
        <begin position="70"/>
        <end position="90"/>
    </location>
</feature>
<accession>A0ABZ0ZRS4</accession>
<comment type="similarity">
    <text evidence="11">Belongs to the NhaA Na(+)/H(+) (TC 2.A.33) antiporter family.</text>
</comment>
<dbReference type="Pfam" id="PF06965">
    <property type="entry name" value="Na_H_antiport_1"/>
    <property type="match status" value="1"/>
</dbReference>
<sequence length="430" mass="45354">MTDPRRPLFARGSFLESSRVAEVLRAESIGGALVIAAALVAFIWANTPWAATYDSFRDLRIGPHALHLDLTLGAWAADGLLAVFFFVAGLELKREFVAGDLRDPRRAALPVAAALGGMLAPAACYVVVNLAGSGDMAGWAVPTATDIAFAVAVLAVISTHLPSGLRTFLLTLAVVDDLLAITVIALFYTDELHASYLLLALVPIAAFGLLVQRRISHPLLLLPLAAVAWALVHASGVHATVAGVLLAFTVPVLHQHRPDERGLAEHIEHLVRPFSAGIAVPVFAFFAAGVGLGGWSGLFDALQDPVALGVIAGLVLGKPIGVLAATWLLHTFTHADLDDELAWADVLGMAMLAGIGFTVSLLIGELAYTDGARAERVKVGVIVGSLVAALLAAVVLRARNRVYRRLCELEAQDSDHDGVPDVFLEDRGSE</sequence>
<dbReference type="PANTHER" id="PTHR30341">
    <property type="entry name" value="SODIUM ION/PROTON ANTIPORTER NHAA-RELATED"/>
    <property type="match status" value="1"/>
</dbReference>
<dbReference type="EMBL" id="CP141059">
    <property type="protein sequence ID" value="WQQ26775.1"/>
    <property type="molecule type" value="Genomic_DNA"/>
</dbReference>
<evidence type="ECO:0000256" key="7">
    <source>
        <dbReference type="ARBA" id="ARBA00023053"/>
    </source>
</evidence>
<gene>
    <name evidence="11 12" type="primary">nhaA</name>
    <name evidence="12" type="ORF">SHK19_00745</name>
</gene>
<evidence type="ECO:0000256" key="8">
    <source>
        <dbReference type="ARBA" id="ARBA00023065"/>
    </source>
</evidence>
<dbReference type="HAMAP" id="MF_01844">
    <property type="entry name" value="NhaA"/>
    <property type="match status" value="1"/>
</dbReference>
<evidence type="ECO:0000256" key="1">
    <source>
        <dbReference type="ARBA" id="ARBA00004429"/>
    </source>
</evidence>
<dbReference type="RefSeq" id="WP_322454094.1">
    <property type="nucleotide sequence ID" value="NZ_CP141059.1"/>
</dbReference>
<dbReference type="Proteomes" id="UP001327225">
    <property type="component" value="Chromosome"/>
</dbReference>
<feature type="transmembrane region" description="Helical" evidence="11">
    <location>
        <begin position="341"/>
        <end position="367"/>
    </location>
</feature>
<feature type="transmembrane region" description="Helical" evidence="11">
    <location>
        <begin position="270"/>
        <end position="294"/>
    </location>
</feature>
<reference evidence="13" key="1">
    <citation type="submission" date="2023-12" db="EMBL/GenBank/DDBJ databases">
        <title>Novel species in genus Nocardioides.</title>
        <authorList>
            <person name="Zhou H."/>
        </authorList>
    </citation>
    <scope>NUCLEOTIDE SEQUENCE [LARGE SCALE GENOMIC DNA]</scope>
    <source>
        <strain evidence="13">HM61</strain>
    </source>
</reference>